<dbReference type="PANTHER" id="PTHR33992">
    <property type="entry name" value="RIBONUCLEASE P PROTEIN COMPONENT"/>
    <property type="match status" value="1"/>
</dbReference>
<dbReference type="EMBL" id="CACVAV010000246">
    <property type="protein sequence ID" value="CAA6815218.1"/>
    <property type="molecule type" value="Genomic_DNA"/>
</dbReference>
<evidence type="ECO:0000256" key="1">
    <source>
        <dbReference type="ARBA" id="ARBA00002663"/>
    </source>
</evidence>
<proteinExistence type="predicted"/>
<protein>
    <recommendedName>
        <fullName evidence="7">Ribonuclease P protein component</fullName>
        <ecNumber evidence="7">3.1.26.5</ecNumber>
    </recommendedName>
</protein>
<dbReference type="EC" id="3.1.26.5" evidence="7"/>
<gene>
    <name evidence="9" type="ORF">HELGO_WM44761</name>
</gene>
<dbReference type="InterPro" id="IPR020568">
    <property type="entry name" value="Ribosomal_Su5_D2-typ_SF"/>
</dbReference>
<feature type="region of interest" description="Disordered" evidence="8">
    <location>
        <begin position="83"/>
        <end position="104"/>
    </location>
</feature>
<dbReference type="PANTHER" id="PTHR33992:SF1">
    <property type="entry name" value="RIBONUCLEASE P PROTEIN COMPONENT"/>
    <property type="match status" value="1"/>
</dbReference>
<accession>A0A6S6TK42</accession>
<evidence type="ECO:0000313" key="9">
    <source>
        <dbReference type="EMBL" id="CAA6815218.1"/>
    </source>
</evidence>
<dbReference type="SUPFAM" id="SSF54211">
    <property type="entry name" value="Ribosomal protein S5 domain 2-like"/>
    <property type="match status" value="1"/>
</dbReference>
<dbReference type="InterPro" id="IPR014721">
    <property type="entry name" value="Ribsml_uS5_D2-typ_fold_subgr"/>
</dbReference>
<evidence type="ECO:0000256" key="3">
    <source>
        <dbReference type="ARBA" id="ARBA00022722"/>
    </source>
</evidence>
<dbReference type="NCBIfam" id="TIGR00188">
    <property type="entry name" value="rnpA"/>
    <property type="match status" value="1"/>
</dbReference>
<evidence type="ECO:0000256" key="5">
    <source>
        <dbReference type="ARBA" id="ARBA00022801"/>
    </source>
</evidence>
<reference evidence="9" key="1">
    <citation type="submission" date="2020-01" db="EMBL/GenBank/DDBJ databases">
        <authorList>
            <person name="Meier V. D."/>
            <person name="Meier V D."/>
        </authorList>
    </citation>
    <scope>NUCLEOTIDE SEQUENCE</scope>
    <source>
        <strain evidence="9">HLG_WM_MAG_08</strain>
    </source>
</reference>
<dbReference type="AlphaFoldDB" id="A0A6S6TK42"/>
<evidence type="ECO:0000256" key="6">
    <source>
        <dbReference type="ARBA" id="ARBA00022884"/>
    </source>
</evidence>
<organism evidence="9">
    <name type="scientific">uncultured Thiotrichaceae bacterium</name>
    <dbReference type="NCBI Taxonomy" id="298394"/>
    <lineage>
        <taxon>Bacteria</taxon>
        <taxon>Pseudomonadati</taxon>
        <taxon>Pseudomonadota</taxon>
        <taxon>Gammaproteobacteria</taxon>
        <taxon>Thiotrichales</taxon>
        <taxon>Thiotrichaceae</taxon>
        <taxon>environmental samples</taxon>
    </lineage>
</organism>
<keyword evidence="4" id="KW-0255">Endonuclease</keyword>
<dbReference type="Gene3D" id="3.30.230.10">
    <property type="match status" value="1"/>
</dbReference>
<keyword evidence="6" id="KW-0694">RNA-binding</keyword>
<evidence type="ECO:0000256" key="8">
    <source>
        <dbReference type="SAM" id="MobiDB-lite"/>
    </source>
</evidence>
<keyword evidence="2" id="KW-0819">tRNA processing</keyword>
<feature type="compositionally biased region" description="Basic and acidic residues" evidence="8">
    <location>
        <begin position="91"/>
        <end position="104"/>
    </location>
</feature>
<comment type="function">
    <text evidence="1">RNaseP catalyzes the removal of the 5'-leader sequence from pre-tRNA to produce the mature 5'-terminus. It can also cleave other RNA substrates such as 4.5S RNA. The protein component plays an auxiliary but essential role in vivo by binding to the 5'-leader sequence and broadening the substrate specificity of the ribozyme.</text>
</comment>
<sequence>MLRVRESTQPQARLGLAISKRSLKLAVQRNRIKRLARESFREHIAGLPAVDIIVMSQSGLATMDNAAILQQLEVSWKRVGQLYGASSNKPRTSEHKTPPDRTSD</sequence>
<dbReference type="GO" id="GO:0004526">
    <property type="term" value="F:ribonuclease P activity"/>
    <property type="evidence" value="ECO:0007669"/>
    <property type="project" value="UniProtKB-UniRule"/>
</dbReference>
<dbReference type="InterPro" id="IPR020539">
    <property type="entry name" value="RNase_P_CS"/>
</dbReference>
<dbReference type="GO" id="GO:0000049">
    <property type="term" value="F:tRNA binding"/>
    <property type="evidence" value="ECO:0007669"/>
    <property type="project" value="InterPro"/>
</dbReference>
<dbReference type="InterPro" id="IPR000100">
    <property type="entry name" value="RNase_P"/>
</dbReference>
<evidence type="ECO:0000256" key="4">
    <source>
        <dbReference type="ARBA" id="ARBA00022759"/>
    </source>
</evidence>
<dbReference type="GO" id="GO:0030677">
    <property type="term" value="C:ribonuclease P complex"/>
    <property type="evidence" value="ECO:0007669"/>
    <property type="project" value="TreeGrafter"/>
</dbReference>
<evidence type="ECO:0000256" key="7">
    <source>
        <dbReference type="NCBIfam" id="TIGR00188"/>
    </source>
</evidence>
<keyword evidence="3" id="KW-0540">Nuclease</keyword>
<name>A0A6S6TK42_9GAMM</name>
<keyword evidence="5 9" id="KW-0378">Hydrolase</keyword>
<dbReference type="GO" id="GO:0042781">
    <property type="term" value="F:3'-tRNA processing endoribonuclease activity"/>
    <property type="evidence" value="ECO:0007669"/>
    <property type="project" value="TreeGrafter"/>
</dbReference>
<dbReference type="PROSITE" id="PS00648">
    <property type="entry name" value="RIBONUCLEASE_P"/>
    <property type="match status" value="1"/>
</dbReference>
<dbReference type="Pfam" id="PF00825">
    <property type="entry name" value="Ribonuclease_P"/>
    <property type="match status" value="1"/>
</dbReference>
<evidence type="ECO:0000256" key="2">
    <source>
        <dbReference type="ARBA" id="ARBA00022694"/>
    </source>
</evidence>